<name>A0A679GNX7_9GAMM</name>
<evidence type="ECO:0000313" key="3">
    <source>
        <dbReference type="EMBL" id="BCA28980.1"/>
    </source>
</evidence>
<organism evidence="3 4">
    <name type="scientific">Metapseudomonas otitidis</name>
    <dbReference type="NCBI Taxonomy" id="319939"/>
    <lineage>
        <taxon>Bacteria</taxon>
        <taxon>Pseudomonadati</taxon>
        <taxon>Pseudomonadota</taxon>
        <taxon>Gammaproteobacteria</taxon>
        <taxon>Pseudomonadales</taxon>
        <taxon>Pseudomonadaceae</taxon>
        <taxon>Metapseudomonas</taxon>
    </lineage>
</organism>
<dbReference type="EMBL" id="AP022642">
    <property type="protein sequence ID" value="BCA28980.1"/>
    <property type="molecule type" value="Genomic_DNA"/>
</dbReference>
<dbReference type="KEGG" id="poj:PtoMrB4_29570"/>
<dbReference type="Gene3D" id="2.40.160.20">
    <property type="match status" value="1"/>
</dbReference>
<protein>
    <recommendedName>
        <fullName evidence="6">Outer membrane protein beta-barrel domain-containing protein</fullName>
    </recommendedName>
</protein>
<dbReference type="GeneID" id="57398173"/>
<dbReference type="RefSeq" id="WP_172433749.1">
    <property type="nucleotide sequence ID" value="NZ_AP022213.1"/>
</dbReference>
<accession>A0A679GNX7</accession>
<dbReference type="EMBL" id="AP022213">
    <property type="protein sequence ID" value="BBT16857.1"/>
    <property type="molecule type" value="Genomic_DNA"/>
</dbReference>
<reference evidence="2 5" key="1">
    <citation type="submission" date="2019-12" db="EMBL/GenBank/DDBJ databases">
        <title>complete genome sequences of Pseudomonas otitidis str. WP8-S17-CRE-03 isolated from wastewater treatment plant effluent.</title>
        <authorList>
            <person name="Sekizuka T."/>
            <person name="Itokawa K."/>
            <person name="Yatsu K."/>
            <person name="Inamine Y."/>
            <person name="Kuroda M."/>
        </authorList>
    </citation>
    <scope>NUCLEOTIDE SEQUENCE [LARGE SCALE GENOMIC DNA]</scope>
    <source>
        <strain evidence="2 5">WP8-S17-CRE-03</strain>
    </source>
</reference>
<evidence type="ECO:0000313" key="4">
    <source>
        <dbReference type="Proteomes" id="UP000501237"/>
    </source>
</evidence>
<dbReference type="Proteomes" id="UP000515591">
    <property type="component" value="Chromosome"/>
</dbReference>
<dbReference type="SUPFAM" id="SSF56925">
    <property type="entry name" value="OMPA-like"/>
    <property type="match status" value="1"/>
</dbReference>
<gene>
    <name evidence="3" type="ORF">PtoMrB4_29570</name>
    <name evidence="2" type="ORF">WP8S17C03_29060</name>
</gene>
<evidence type="ECO:0000256" key="1">
    <source>
        <dbReference type="SAM" id="SignalP"/>
    </source>
</evidence>
<sequence>MDARHVFALATLLLGGAITSVPTQAADRADPDAWAVKINPYLWATRMHGSTRIRDLPEAQVDMSFSDILNTLDAGFMGAMEFQKGRWGILVDSLYMKTSDSVGVASPGGRARVDADMTTSQLMLSSALAYRWLDSPVVSDGFVGIRYNRIKASLDLDASVFGATAELDHTQSVDWVEPFIGLRGRVPLTREVAVVASGDVGGFGLGSDLTTQASLGLSWMLSDQFEAEMGFRYMKVDYDKGDFVYDMENEGPYLGMSYHF</sequence>
<feature type="signal peptide" evidence="1">
    <location>
        <begin position="1"/>
        <end position="25"/>
    </location>
</feature>
<dbReference type="InterPro" id="IPR011250">
    <property type="entry name" value="OMP/PagP_B-barrel"/>
</dbReference>
<dbReference type="AlphaFoldDB" id="A0A679GNX7"/>
<evidence type="ECO:0000313" key="2">
    <source>
        <dbReference type="EMBL" id="BBT16857.1"/>
    </source>
</evidence>
<evidence type="ECO:0008006" key="6">
    <source>
        <dbReference type="Google" id="ProtNLM"/>
    </source>
</evidence>
<evidence type="ECO:0000313" key="5">
    <source>
        <dbReference type="Proteomes" id="UP000515591"/>
    </source>
</evidence>
<dbReference type="Proteomes" id="UP000501237">
    <property type="component" value="Chromosome"/>
</dbReference>
<proteinExistence type="predicted"/>
<reference evidence="3 4" key="2">
    <citation type="journal article" date="2020" name="Microbiol. Resour. Announc.">
        <title>Complete genome sequence of Pseudomonas otitidis strain MrB4, isolated from Lake Biwa in Japan.</title>
        <authorList>
            <person name="Miyazaki K."/>
            <person name="Hase E."/>
            <person name="Maruya T."/>
        </authorList>
    </citation>
    <scope>NUCLEOTIDE SEQUENCE [LARGE SCALE GENOMIC DNA]</scope>
    <source>
        <strain evidence="3 4">MrB4</strain>
    </source>
</reference>
<keyword evidence="1" id="KW-0732">Signal</keyword>
<feature type="chain" id="PRO_5043212113" description="Outer membrane protein beta-barrel domain-containing protein" evidence="1">
    <location>
        <begin position="26"/>
        <end position="260"/>
    </location>
</feature>